<evidence type="ECO:0000256" key="1">
    <source>
        <dbReference type="ARBA" id="ARBA00023186"/>
    </source>
</evidence>
<dbReference type="PANTHER" id="PTHR44157:SF1">
    <property type="entry name" value="DNAJ HOMOLOG SUBFAMILY C MEMBER 11"/>
    <property type="match status" value="1"/>
</dbReference>
<dbReference type="GO" id="GO:0042407">
    <property type="term" value="P:cristae formation"/>
    <property type="evidence" value="ECO:0007669"/>
    <property type="project" value="TreeGrafter"/>
</dbReference>
<dbReference type="InterPro" id="IPR052243">
    <property type="entry name" value="Mito_inner_membrane_organizer"/>
</dbReference>
<evidence type="ECO:0000259" key="3">
    <source>
        <dbReference type="Pfam" id="PF11875"/>
    </source>
</evidence>
<gene>
    <name evidence="4" type="ORF">EGYM00392_LOCUS7629</name>
</gene>
<dbReference type="InterPro" id="IPR024586">
    <property type="entry name" value="DnaJ-like_C11_C"/>
</dbReference>
<keyword evidence="2" id="KW-0812">Transmembrane</keyword>
<dbReference type="EMBL" id="HBGA01019659">
    <property type="protein sequence ID" value="CAD8996567.1"/>
    <property type="molecule type" value="Transcribed_RNA"/>
</dbReference>
<dbReference type="Pfam" id="PF11875">
    <property type="entry name" value="DnaJ-like_C11_C"/>
    <property type="match status" value="1"/>
</dbReference>
<feature type="transmembrane region" description="Helical" evidence="2">
    <location>
        <begin position="33"/>
        <end position="55"/>
    </location>
</feature>
<sequence>MAVNPQVMQLIFSMQHGEQILRLPVRLTPKPSLMAVSILTSTCALVLSLVYKVVVRPLQKWHGRRALRDAQQSAREALQEDHNKARLLQMLLQPKADAVRAEEEGKSQGLVILSARYGCLGLDSGISSEGTAMWMDVTIPCQVFVEASVLHLPQGTKARLDGFCATDPLGDHQPALWVQYRHGGVQGELQVDDEEAVRIP</sequence>
<protein>
    <recommendedName>
        <fullName evidence="3">DnaJ-like protein C11 C-terminal domain-containing protein</fullName>
    </recommendedName>
</protein>
<name>A0A7S1HZT7_9EUGL</name>
<dbReference type="AlphaFoldDB" id="A0A7S1HZT7"/>
<dbReference type="GO" id="GO:0005739">
    <property type="term" value="C:mitochondrion"/>
    <property type="evidence" value="ECO:0007669"/>
    <property type="project" value="GOC"/>
</dbReference>
<keyword evidence="2" id="KW-0472">Membrane</keyword>
<organism evidence="4">
    <name type="scientific">Eutreptiella gymnastica</name>
    <dbReference type="NCBI Taxonomy" id="73025"/>
    <lineage>
        <taxon>Eukaryota</taxon>
        <taxon>Discoba</taxon>
        <taxon>Euglenozoa</taxon>
        <taxon>Euglenida</taxon>
        <taxon>Spirocuta</taxon>
        <taxon>Euglenophyceae</taxon>
        <taxon>Eutreptiales</taxon>
        <taxon>Eutreptiaceae</taxon>
        <taxon>Eutreptiella</taxon>
    </lineage>
</organism>
<keyword evidence="1" id="KW-0143">Chaperone</keyword>
<accession>A0A7S1HZT7</accession>
<evidence type="ECO:0000256" key="2">
    <source>
        <dbReference type="SAM" id="Phobius"/>
    </source>
</evidence>
<proteinExistence type="predicted"/>
<feature type="domain" description="DnaJ-like protein C11 C-terminal" evidence="3">
    <location>
        <begin position="71"/>
        <end position="200"/>
    </location>
</feature>
<dbReference type="PANTHER" id="PTHR44157">
    <property type="entry name" value="DNAJ HOMOLOG SUBFAMILY C MEMBER 11"/>
    <property type="match status" value="1"/>
</dbReference>
<keyword evidence="2" id="KW-1133">Transmembrane helix</keyword>
<reference evidence="4" key="1">
    <citation type="submission" date="2021-01" db="EMBL/GenBank/DDBJ databases">
        <authorList>
            <person name="Corre E."/>
            <person name="Pelletier E."/>
            <person name="Niang G."/>
            <person name="Scheremetjew M."/>
            <person name="Finn R."/>
            <person name="Kale V."/>
            <person name="Holt S."/>
            <person name="Cochrane G."/>
            <person name="Meng A."/>
            <person name="Brown T."/>
            <person name="Cohen L."/>
        </authorList>
    </citation>
    <scope>NUCLEOTIDE SEQUENCE</scope>
    <source>
        <strain evidence="4">NIES-381</strain>
    </source>
</reference>
<evidence type="ECO:0000313" key="4">
    <source>
        <dbReference type="EMBL" id="CAD8996567.1"/>
    </source>
</evidence>